<comment type="similarity">
    <text evidence="2">Belongs to the class-V pyridoxal-phosphate-dependent aminotransferase family.</text>
</comment>
<feature type="domain" description="Aminotransferase class V" evidence="8">
    <location>
        <begin position="29"/>
        <end position="284"/>
    </location>
</feature>
<dbReference type="GO" id="GO:0008453">
    <property type="term" value="F:alanine-glyoxylate transaminase activity"/>
    <property type="evidence" value="ECO:0007669"/>
    <property type="project" value="TreeGrafter"/>
</dbReference>
<protein>
    <submittedName>
        <fullName evidence="9">Aspartate aminotransferase</fullName>
    </submittedName>
</protein>
<evidence type="ECO:0000256" key="6">
    <source>
        <dbReference type="PIRSR" id="PIRSR000524-1"/>
    </source>
</evidence>
<comment type="cofactor">
    <cofactor evidence="1 7">
        <name>pyridoxal 5'-phosphate</name>
        <dbReference type="ChEBI" id="CHEBI:597326"/>
    </cofactor>
</comment>
<dbReference type="InterPro" id="IPR000192">
    <property type="entry name" value="Aminotrans_V_dom"/>
</dbReference>
<keyword evidence="3 9" id="KW-0032">Aminotransferase</keyword>
<evidence type="ECO:0000256" key="4">
    <source>
        <dbReference type="ARBA" id="ARBA00022679"/>
    </source>
</evidence>
<proteinExistence type="inferred from homology"/>
<evidence type="ECO:0000259" key="8">
    <source>
        <dbReference type="Pfam" id="PF00266"/>
    </source>
</evidence>
<gene>
    <name evidence="9" type="ORF">DC430_18380</name>
</gene>
<dbReference type="EMBL" id="QDFR01000007">
    <property type="protein sequence ID" value="PVE51406.1"/>
    <property type="molecule type" value="Genomic_DNA"/>
</dbReference>
<dbReference type="InterPro" id="IPR015421">
    <property type="entry name" value="PyrdxlP-dep_Trfase_major"/>
</dbReference>
<evidence type="ECO:0000313" key="10">
    <source>
        <dbReference type="Proteomes" id="UP000244335"/>
    </source>
</evidence>
<evidence type="ECO:0000256" key="3">
    <source>
        <dbReference type="ARBA" id="ARBA00022576"/>
    </source>
</evidence>
<dbReference type="Pfam" id="PF00266">
    <property type="entry name" value="Aminotran_5"/>
    <property type="match status" value="1"/>
</dbReference>
<evidence type="ECO:0000313" key="9">
    <source>
        <dbReference type="EMBL" id="PVE51406.1"/>
    </source>
</evidence>
<keyword evidence="4" id="KW-0808">Transferase</keyword>
<dbReference type="SUPFAM" id="SSF53383">
    <property type="entry name" value="PLP-dependent transferases"/>
    <property type="match status" value="1"/>
</dbReference>
<dbReference type="GO" id="GO:0004760">
    <property type="term" value="F:L-serine-pyruvate transaminase activity"/>
    <property type="evidence" value="ECO:0007669"/>
    <property type="project" value="TreeGrafter"/>
</dbReference>
<dbReference type="InterPro" id="IPR015424">
    <property type="entry name" value="PyrdxlP-dep_Trfase"/>
</dbReference>
<accession>A0AA92H826</accession>
<evidence type="ECO:0000256" key="1">
    <source>
        <dbReference type="ARBA" id="ARBA00001933"/>
    </source>
</evidence>
<name>A0AA92H826_RHIRH</name>
<dbReference type="RefSeq" id="WP_116492585.1">
    <property type="nucleotide sequence ID" value="NZ_QDFR01000007.1"/>
</dbReference>
<feature type="modified residue" description="N6-(pyridoxal phosphate)lysine" evidence="7">
    <location>
        <position position="172"/>
    </location>
</feature>
<evidence type="ECO:0000256" key="7">
    <source>
        <dbReference type="PIRSR" id="PIRSR000524-50"/>
    </source>
</evidence>
<organism evidence="9 10">
    <name type="scientific">Rhizobium rhizogenes</name>
    <name type="common">Agrobacterium rhizogenes</name>
    <dbReference type="NCBI Taxonomy" id="359"/>
    <lineage>
        <taxon>Bacteria</taxon>
        <taxon>Pseudomonadati</taxon>
        <taxon>Pseudomonadota</taxon>
        <taxon>Alphaproteobacteria</taxon>
        <taxon>Hyphomicrobiales</taxon>
        <taxon>Rhizobiaceae</taxon>
        <taxon>Rhizobium/Agrobacterium group</taxon>
        <taxon>Rhizobium</taxon>
    </lineage>
</organism>
<dbReference type="InterPro" id="IPR024169">
    <property type="entry name" value="SP_NH2Trfase/AEP_transaminase"/>
</dbReference>
<evidence type="ECO:0000256" key="2">
    <source>
        <dbReference type="ARBA" id="ARBA00009236"/>
    </source>
</evidence>
<dbReference type="AlphaFoldDB" id="A0AA92H826"/>
<feature type="binding site" evidence="6">
    <location>
        <position position="319"/>
    </location>
    <ligand>
        <name>substrate</name>
    </ligand>
</feature>
<evidence type="ECO:0000256" key="5">
    <source>
        <dbReference type="ARBA" id="ARBA00022898"/>
    </source>
</evidence>
<dbReference type="Gene3D" id="3.90.1150.10">
    <property type="entry name" value="Aspartate Aminotransferase, domain 1"/>
    <property type="match status" value="1"/>
</dbReference>
<comment type="caution">
    <text evidence="9">The sequence shown here is derived from an EMBL/GenBank/DDBJ whole genome shotgun (WGS) entry which is preliminary data.</text>
</comment>
<dbReference type="PIRSF" id="PIRSF000524">
    <property type="entry name" value="SPT"/>
    <property type="match status" value="1"/>
</dbReference>
<reference evidence="9 10" key="1">
    <citation type="submission" date="2018-04" db="EMBL/GenBank/DDBJ databases">
        <authorList>
            <person name="Hagen T."/>
        </authorList>
    </citation>
    <scope>NUCLEOTIDE SEQUENCE [LARGE SCALE GENOMIC DNA]</scope>
    <source>
        <strain evidence="9 10">TPD7009</strain>
    </source>
</reference>
<dbReference type="GO" id="GO:0019265">
    <property type="term" value="P:glycine biosynthetic process, by transamination of glyoxylate"/>
    <property type="evidence" value="ECO:0007669"/>
    <property type="project" value="TreeGrafter"/>
</dbReference>
<dbReference type="Proteomes" id="UP000244335">
    <property type="component" value="Unassembled WGS sequence"/>
</dbReference>
<dbReference type="Gene3D" id="3.40.640.10">
    <property type="entry name" value="Type I PLP-dependent aspartate aminotransferase-like (Major domain)"/>
    <property type="match status" value="1"/>
</dbReference>
<dbReference type="PANTHER" id="PTHR21152">
    <property type="entry name" value="AMINOTRANSFERASE CLASS V"/>
    <property type="match status" value="1"/>
</dbReference>
<dbReference type="PANTHER" id="PTHR21152:SF24">
    <property type="entry name" value="ALANINE--GLYOXYLATE AMINOTRANSFERASE 1"/>
    <property type="match status" value="1"/>
</dbReference>
<keyword evidence="5 7" id="KW-0663">Pyridoxal phosphate</keyword>
<sequence>MPDRNWSHLLDVPAFPSEHYAKLADRLAALMRTRNDVLLIQAEAVLALEAVATSLARTGLKALNIVTSPYGAWFGDWLKRGGSDVINLVAEPGRPIAIEAVRQQLDEHPDISVLSLVHAESATGILNPLEDIIRLASERSVLTIVDAVASIGGHALNVGADGIDIVVIGPQKSLAGPAGVSAISVSDRAWAMLQHESAPRNSMLSLLDQREQWLETGKGALPGTPAPLEFFALDAALERLEAEGVDAVEARHRLAAKATRDALRALGAELWVDDHLASALVTAVKLPADIDRSNFLQTARLDGADIGAAVVPGSDRLVRLNHTGQRASKEAVRANIKAFAHALEFQGHSGPVEKAFEALNAVYSL</sequence>
<dbReference type="InterPro" id="IPR015422">
    <property type="entry name" value="PyrdxlP-dep_Trfase_small"/>
</dbReference>